<evidence type="ECO:0000313" key="2">
    <source>
        <dbReference type="EMBL" id="TCD71642.1"/>
    </source>
</evidence>
<name>A0A4R0RWJ6_9APHY</name>
<protein>
    <submittedName>
        <fullName evidence="2">Uncharacterized protein</fullName>
    </submittedName>
</protein>
<gene>
    <name evidence="2" type="ORF">EIP91_007389</name>
</gene>
<feature type="compositionally biased region" description="Low complexity" evidence="1">
    <location>
        <begin position="56"/>
        <end position="67"/>
    </location>
</feature>
<accession>A0A4R0RWJ6</accession>
<dbReference type="Proteomes" id="UP000292702">
    <property type="component" value="Unassembled WGS sequence"/>
</dbReference>
<dbReference type="OrthoDB" id="2526683at2759"/>
<organism evidence="2 3">
    <name type="scientific">Steccherinum ochraceum</name>
    <dbReference type="NCBI Taxonomy" id="92696"/>
    <lineage>
        <taxon>Eukaryota</taxon>
        <taxon>Fungi</taxon>
        <taxon>Dikarya</taxon>
        <taxon>Basidiomycota</taxon>
        <taxon>Agaricomycotina</taxon>
        <taxon>Agaricomycetes</taxon>
        <taxon>Polyporales</taxon>
        <taxon>Steccherinaceae</taxon>
        <taxon>Steccherinum</taxon>
    </lineage>
</organism>
<evidence type="ECO:0000313" key="3">
    <source>
        <dbReference type="Proteomes" id="UP000292702"/>
    </source>
</evidence>
<sequence>MSTPLLGGNYLPMMRTINHPLENPPGLAEQEYISESRRSSTSTGIESPISPLEFASSPSSSTGQPSPRSDHNSSTAGTSPRAPPPSHSTSPYRGDGNGSPPSSGSLQPNQSNINTERYLELQAGDIVYWHHLVRSGEIPAVIEDARARGPLVSGEMDKFSLGDEEGKVLRPKQVTALSHGVIAGR</sequence>
<feature type="region of interest" description="Disordered" evidence="1">
    <location>
        <begin position="1"/>
        <end position="110"/>
    </location>
</feature>
<feature type="compositionally biased region" description="Low complexity" evidence="1">
    <location>
        <begin position="98"/>
        <end position="110"/>
    </location>
</feature>
<reference evidence="2 3" key="1">
    <citation type="submission" date="2018-11" db="EMBL/GenBank/DDBJ databases">
        <title>Genome assembly of Steccherinum ochraceum LE-BIN_3174, the white-rot fungus of the Steccherinaceae family (The Residual Polyporoid clade, Polyporales, Basidiomycota).</title>
        <authorList>
            <person name="Fedorova T.V."/>
            <person name="Glazunova O.A."/>
            <person name="Landesman E.O."/>
            <person name="Moiseenko K.V."/>
            <person name="Psurtseva N.V."/>
            <person name="Savinova O.S."/>
            <person name="Shakhova N.V."/>
            <person name="Tyazhelova T.V."/>
            <person name="Vasina D.V."/>
        </authorList>
    </citation>
    <scope>NUCLEOTIDE SEQUENCE [LARGE SCALE GENOMIC DNA]</scope>
    <source>
        <strain evidence="2 3">LE-BIN_3174</strain>
    </source>
</reference>
<evidence type="ECO:0000256" key="1">
    <source>
        <dbReference type="SAM" id="MobiDB-lite"/>
    </source>
</evidence>
<keyword evidence="3" id="KW-1185">Reference proteome</keyword>
<comment type="caution">
    <text evidence="2">The sequence shown here is derived from an EMBL/GenBank/DDBJ whole genome shotgun (WGS) entry which is preliminary data.</text>
</comment>
<dbReference type="AlphaFoldDB" id="A0A4R0RWJ6"/>
<proteinExistence type="predicted"/>
<dbReference type="EMBL" id="RWJN01000004">
    <property type="protein sequence ID" value="TCD71642.1"/>
    <property type="molecule type" value="Genomic_DNA"/>
</dbReference>